<dbReference type="GO" id="GO:0008652">
    <property type="term" value="P:amino acid biosynthetic process"/>
    <property type="evidence" value="ECO:0007669"/>
    <property type="project" value="UniProtKB-KW"/>
</dbReference>
<keyword evidence="1" id="KW-0028">Amino-acid biosynthesis</keyword>
<dbReference type="Gene3D" id="2.160.10.10">
    <property type="entry name" value="Hexapeptide repeat proteins"/>
    <property type="match status" value="1"/>
</dbReference>
<dbReference type="EC" id="2.3.1.30" evidence="4"/>
<dbReference type="Gene3D" id="1.10.3130.10">
    <property type="entry name" value="serine acetyltransferase, domain 1"/>
    <property type="match status" value="1"/>
</dbReference>
<dbReference type="CDD" id="cd03354">
    <property type="entry name" value="LbH_SAT"/>
    <property type="match status" value="1"/>
</dbReference>
<evidence type="ECO:0000313" key="4">
    <source>
        <dbReference type="EMBL" id="ADW19121.1"/>
    </source>
</evidence>
<name>A0A7U4DQE8_DESPD</name>
<dbReference type="EMBL" id="CP002364">
    <property type="protein sequence ID" value="ADW19121.1"/>
    <property type="molecule type" value="Genomic_DNA"/>
</dbReference>
<dbReference type="GO" id="GO:0009001">
    <property type="term" value="F:serine O-acetyltransferase activity"/>
    <property type="evidence" value="ECO:0007669"/>
    <property type="project" value="UniProtKB-EC"/>
</dbReference>
<sequence length="333" mass="36702">MSRFFQEELIMGKQDVLAGSCKTETITAERVRNPIPDAVTALAEGFRSGRWASHIEPVPIPSKQAIIHLIEQAQQILFPGFFSADILRPENLDYHLGQQLSQFYEHLASQISSAIRHDCFRHNQACTLCNERSYEIAAELIDSLPAIRNLLESDIEATLTGDPAAANSDEVIFSYPGLFATLIYRLAHRLHQLGVPLIPRIMSEHAYHRTAIDINPEATIGSDFFIDHGSGVVIGSTTTIGNRVRLYQGVTLGALSLPRDAGMKLRNVKRHPTIEDDVIIYANATILGGDTVVGARSIIGGNVWLTESVGPDTRVMLEQPRLVYIGREQGGQP</sequence>
<dbReference type="Proteomes" id="UP000006365">
    <property type="component" value="Chromosome"/>
</dbReference>
<evidence type="ECO:0000256" key="2">
    <source>
        <dbReference type="ARBA" id="ARBA00022679"/>
    </source>
</evidence>
<evidence type="ECO:0000256" key="3">
    <source>
        <dbReference type="ARBA" id="ARBA00023315"/>
    </source>
</evidence>
<evidence type="ECO:0000313" key="5">
    <source>
        <dbReference type="Proteomes" id="UP000006365"/>
    </source>
</evidence>
<keyword evidence="2 4" id="KW-0808">Transferase</keyword>
<reference evidence="4 5" key="1">
    <citation type="journal article" date="2011" name="Stand. Genomic Sci.">
        <title>Complete genome sequence of Desulfobulbus propionicus type strain (1pr3).</title>
        <authorList>
            <person name="Pagani I."/>
            <person name="Lapidus A."/>
            <person name="Nolan M."/>
            <person name="Lucas S."/>
            <person name="Hammon N."/>
            <person name="Deshpande S."/>
            <person name="Cheng J.F."/>
            <person name="Chertkov O."/>
            <person name="Davenport K."/>
            <person name="Tapia R."/>
            <person name="Han C."/>
            <person name="Goodwin L."/>
            <person name="Pitluck S."/>
            <person name="Liolios K."/>
            <person name="Mavromatis K."/>
            <person name="Ivanova N."/>
            <person name="Mikhailova N."/>
            <person name="Pati A."/>
            <person name="Chen A."/>
            <person name="Palaniappan K."/>
            <person name="Land M."/>
            <person name="Hauser L."/>
            <person name="Chang Y.J."/>
            <person name="Jeffries C.D."/>
            <person name="Detter J.C."/>
            <person name="Brambilla E."/>
            <person name="Kannan K.P."/>
            <person name="Djao O.D."/>
            <person name="Rohde M."/>
            <person name="Pukall R."/>
            <person name="Spring S."/>
            <person name="Goker M."/>
            <person name="Sikorski J."/>
            <person name="Woyke T."/>
            <person name="Bristow J."/>
            <person name="Eisen J.A."/>
            <person name="Markowitz V."/>
            <person name="Hugenholtz P."/>
            <person name="Kyrpides N.C."/>
            <person name="Klenk H.P."/>
        </authorList>
    </citation>
    <scope>NUCLEOTIDE SEQUENCE [LARGE SCALE GENOMIC DNA]</scope>
    <source>
        <strain evidence="5">ATCC 33891 / DSM 2032 / 1pr3</strain>
    </source>
</reference>
<keyword evidence="3 4" id="KW-0012">Acyltransferase</keyword>
<organism evidence="4 5">
    <name type="scientific">Desulfobulbus propionicus (strain ATCC 33891 / DSM 2032 / VKM B-1956 / 1pr3)</name>
    <dbReference type="NCBI Taxonomy" id="577650"/>
    <lineage>
        <taxon>Bacteria</taxon>
        <taxon>Pseudomonadati</taxon>
        <taxon>Thermodesulfobacteriota</taxon>
        <taxon>Desulfobulbia</taxon>
        <taxon>Desulfobulbales</taxon>
        <taxon>Desulfobulbaceae</taxon>
        <taxon>Desulfobulbus</taxon>
    </lineage>
</organism>
<dbReference type="InterPro" id="IPR045304">
    <property type="entry name" value="LbH_SAT"/>
</dbReference>
<dbReference type="InterPro" id="IPR011004">
    <property type="entry name" value="Trimer_LpxA-like_sf"/>
</dbReference>
<evidence type="ECO:0000256" key="1">
    <source>
        <dbReference type="ARBA" id="ARBA00022605"/>
    </source>
</evidence>
<dbReference type="SUPFAM" id="SSF51161">
    <property type="entry name" value="Trimeric LpxA-like enzymes"/>
    <property type="match status" value="1"/>
</dbReference>
<accession>A0A7U4DQE8</accession>
<dbReference type="PANTHER" id="PTHR42811">
    <property type="entry name" value="SERINE ACETYLTRANSFERASE"/>
    <property type="match status" value="1"/>
</dbReference>
<proteinExistence type="predicted"/>
<protein>
    <submittedName>
        <fullName evidence="4">Serine O-acetyltransferase</fullName>
        <ecNumber evidence="4">2.3.1.30</ecNumber>
    </submittedName>
</protein>
<dbReference type="AlphaFoldDB" id="A0A7U4DQE8"/>
<keyword evidence="5" id="KW-1185">Reference proteome</keyword>
<gene>
    <name evidence="4" type="ordered locus">Despr_2988</name>
</gene>
<dbReference type="InterPro" id="IPR042122">
    <property type="entry name" value="Ser_AcTrfase_N_sf"/>
</dbReference>
<dbReference type="KEGG" id="dpr:Despr_2988"/>